<proteinExistence type="predicted"/>
<dbReference type="OrthoDB" id="2438101at2759"/>
<organism evidence="3 4">
    <name type="scientific">Rhizophagus irregularis</name>
    <dbReference type="NCBI Taxonomy" id="588596"/>
    <lineage>
        <taxon>Eukaryota</taxon>
        <taxon>Fungi</taxon>
        <taxon>Fungi incertae sedis</taxon>
        <taxon>Mucoromycota</taxon>
        <taxon>Glomeromycotina</taxon>
        <taxon>Glomeromycetes</taxon>
        <taxon>Glomerales</taxon>
        <taxon>Glomeraceae</taxon>
        <taxon>Rhizophagus</taxon>
    </lineage>
</organism>
<name>A0A2I1GIZ9_9GLOM</name>
<comment type="caution">
    <text evidence="3">The sequence shown here is derived from an EMBL/GenBank/DDBJ whole genome shotgun (WGS) entry which is preliminary data.</text>
</comment>
<dbReference type="EMBL" id="LLXI01000465">
    <property type="protein sequence ID" value="PKY46600.1"/>
    <property type="molecule type" value="Genomic_DNA"/>
</dbReference>
<evidence type="ECO:0000256" key="1">
    <source>
        <dbReference type="SAM" id="Coils"/>
    </source>
</evidence>
<keyword evidence="1" id="KW-0175">Coiled coil</keyword>
<protein>
    <submittedName>
        <fullName evidence="3">Uncharacterized protein</fullName>
    </submittedName>
</protein>
<gene>
    <name evidence="3" type="ORF">RhiirA4_461498</name>
</gene>
<dbReference type="AlphaFoldDB" id="A0A2I1GIZ9"/>
<dbReference type="Proteomes" id="UP000234323">
    <property type="component" value="Unassembled WGS sequence"/>
</dbReference>
<evidence type="ECO:0000256" key="2">
    <source>
        <dbReference type="SAM" id="MobiDB-lite"/>
    </source>
</evidence>
<feature type="compositionally biased region" description="Acidic residues" evidence="2">
    <location>
        <begin position="92"/>
        <end position="105"/>
    </location>
</feature>
<feature type="region of interest" description="Disordered" evidence="2">
    <location>
        <begin position="89"/>
        <end position="131"/>
    </location>
</feature>
<reference evidence="3 4" key="1">
    <citation type="submission" date="2015-10" db="EMBL/GenBank/DDBJ databases">
        <title>Genome analyses suggest a sexual origin of heterokaryosis in a supposedly ancient asexual fungus.</title>
        <authorList>
            <person name="Ropars J."/>
            <person name="Sedzielewska K."/>
            <person name="Noel J."/>
            <person name="Charron P."/>
            <person name="Farinelli L."/>
            <person name="Marton T."/>
            <person name="Kruger M."/>
            <person name="Pelin A."/>
            <person name="Brachmann A."/>
            <person name="Corradi N."/>
        </authorList>
    </citation>
    <scope>NUCLEOTIDE SEQUENCE [LARGE SCALE GENOMIC DNA]</scope>
    <source>
        <strain evidence="3 4">A4</strain>
    </source>
</reference>
<keyword evidence="4" id="KW-1185">Reference proteome</keyword>
<accession>A0A2I1GIZ9</accession>
<evidence type="ECO:0000313" key="4">
    <source>
        <dbReference type="Proteomes" id="UP000234323"/>
    </source>
</evidence>
<feature type="compositionally biased region" description="Acidic residues" evidence="2">
    <location>
        <begin position="112"/>
        <end position="129"/>
    </location>
</feature>
<evidence type="ECO:0000313" key="3">
    <source>
        <dbReference type="EMBL" id="PKY46600.1"/>
    </source>
</evidence>
<feature type="coiled-coil region" evidence="1">
    <location>
        <begin position="158"/>
        <end position="185"/>
    </location>
</feature>
<sequence>MFIAFMGGVYSEAHIKGHAALLRFRAELISDYEALDEIHFNIPLPEPKYIYYIGKSESYEEWDTDVKKYHKEKSYNDYEKKMGKRELIYKDTDDDDDDNNDDDDKDNNKDNIDDDDDDDESEDEDEDEDVIGKVKLLSDKVKEEFKWLKEEIGEVKLLKEEVEEVISLKKEIKLLNSKIDKLLNNKNTDCSLILD</sequence>